<dbReference type="Proteomes" id="UP001628193">
    <property type="component" value="Unassembled WGS sequence"/>
</dbReference>
<accession>A0ABQ0C8I3</accession>
<dbReference type="Pfam" id="PF01520">
    <property type="entry name" value="Amidase_3"/>
    <property type="match status" value="1"/>
</dbReference>
<evidence type="ECO:0000256" key="3">
    <source>
        <dbReference type="ARBA" id="ARBA00022801"/>
    </source>
</evidence>
<dbReference type="SUPFAM" id="SSF53187">
    <property type="entry name" value="Zn-dependent exopeptidases"/>
    <property type="match status" value="1"/>
</dbReference>
<dbReference type="RefSeq" id="WP_420904903.1">
    <property type="nucleotide sequence ID" value="NZ_BAAFGK010000004.1"/>
</dbReference>
<comment type="catalytic activity">
    <reaction evidence="1">
        <text>Hydrolyzes the link between N-acetylmuramoyl residues and L-amino acid residues in certain cell-wall glycopeptides.</text>
        <dbReference type="EC" id="3.5.1.28"/>
    </reaction>
</comment>
<dbReference type="EC" id="3.5.1.28" evidence="2"/>
<reference evidence="5 6" key="2">
    <citation type="submission" date="2024-09" db="EMBL/GenBank/DDBJ databases">
        <title>Draft genome sequence of Candidatus Magnetaquicoccaceae bacterium FCR-1.</title>
        <authorList>
            <person name="Shimoshige H."/>
            <person name="Shimamura S."/>
            <person name="Taoka A."/>
            <person name="Kobayashi H."/>
            <person name="Maekawa T."/>
        </authorList>
    </citation>
    <scope>NUCLEOTIDE SEQUENCE [LARGE SCALE GENOMIC DNA]</scope>
    <source>
        <strain evidence="5 6">FCR-1</strain>
    </source>
</reference>
<dbReference type="InterPro" id="IPR002508">
    <property type="entry name" value="MurNAc-LAA_cat"/>
</dbReference>
<dbReference type="GO" id="GO:0008745">
    <property type="term" value="F:N-acetylmuramoyl-L-alanine amidase activity"/>
    <property type="evidence" value="ECO:0007669"/>
    <property type="project" value="UniProtKB-EC"/>
</dbReference>
<dbReference type="Pfam" id="PF11741">
    <property type="entry name" value="AMIN"/>
    <property type="match status" value="1"/>
</dbReference>
<comment type="caution">
    <text evidence="5">The sequence shown here is derived from an EMBL/GenBank/DDBJ whole genome shotgun (WGS) entry which is preliminary data.</text>
</comment>
<dbReference type="PANTHER" id="PTHR30404:SF0">
    <property type="entry name" value="N-ACETYLMURAMOYL-L-ALANINE AMIDASE AMIC"/>
    <property type="match status" value="1"/>
</dbReference>
<feature type="domain" description="MurNAc-LAA" evidence="4">
    <location>
        <begin position="230"/>
        <end position="351"/>
    </location>
</feature>
<evidence type="ECO:0000259" key="4">
    <source>
        <dbReference type="SMART" id="SM00646"/>
    </source>
</evidence>
<gene>
    <name evidence="5" type="primary">amiC</name>
    <name evidence="5" type="ORF">SIID45300_01525</name>
</gene>
<organism evidence="5 6">
    <name type="scientific">Candidatus Magnetaquiglobus chichijimensis</name>
    <dbReference type="NCBI Taxonomy" id="3141448"/>
    <lineage>
        <taxon>Bacteria</taxon>
        <taxon>Pseudomonadati</taxon>
        <taxon>Pseudomonadota</taxon>
        <taxon>Magnetococcia</taxon>
        <taxon>Magnetococcales</taxon>
        <taxon>Candidatus Magnetaquicoccaceae</taxon>
        <taxon>Candidatus Magnetaquiglobus</taxon>
    </lineage>
</organism>
<reference evidence="5 6" key="1">
    <citation type="submission" date="2024-05" db="EMBL/GenBank/DDBJ databases">
        <authorList>
            <consortium name="Candidatus Magnetaquicoccaceae bacterium FCR-1 genome sequencing consortium"/>
            <person name="Shimoshige H."/>
            <person name="Shimamura S."/>
            <person name="Taoka A."/>
            <person name="Kobayashi H."/>
            <person name="Maekawa T."/>
        </authorList>
    </citation>
    <scope>NUCLEOTIDE SEQUENCE [LARGE SCALE GENOMIC DNA]</scope>
    <source>
        <strain evidence="5 6">FCR-1</strain>
    </source>
</reference>
<dbReference type="SMART" id="SM00646">
    <property type="entry name" value="Ami_3"/>
    <property type="match status" value="1"/>
</dbReference>
<protein>
    <recommendedName>
        <fullName evidence="2">N-acetylmuramoyl-L-alanine amidase</fullName>
        <ecNumber evidence="2">3.5.1.28</ecNumber>
    </recommendedName>
</protein>
<dbReference type="CDD" id="cd02696">
    <property type="entry name" value="MurNAc-LAA"/>
    <property type="match status" value="1"/>
</dbReference>
<dbReference type="EMBL" id="BAAFGK010000004">
    <property type="protein sequence ID" value="GAB0057202.1"/>
    <property type="molecule type" value="Genomic_DNA"/>
</dbReference>
<proteinExistence type="predicted"/>
<evidence type="ECO:0000256" key="1">
    <source>
        <dbReference type="ARBA" id="ARBA00001561"/>
    </source>
</evidence>
<dbReference type="Gene3D" id="2.60.40.3500">
    <property type="match status" value="1"/>
</dbReference>
<evidence type="ECO:0000313" key="6">
    <source>
        <dbReference type="Proteomes" id="UP001628193"/>
    </source>
</evidence>
<evidence type="ECO:0000313" key="5">
    <source>
        <dbReference type="EMBL" id="GAB0057202.1"/>
    </source>
</evidence>
<evidence type="ECO:0000256" key="2">
    <source>
        <dbReference type="ARBA" id="ARBA00011901"/>
    </source>
</evidence>
<keyword evidence="6" id="KW-1185">Reference proteome</keyword>
<dbReference type="PANTHER" id="PTHR30404">
    <property type="entry name" value="N-ACETYLMURAMOYL-L-ALANINE AMIDASE"/>
    <property type="match status" value="1"/>
</dbReference>
<sequence>MLDRRFVLKALALSMGGLLLPGSMVHAAMSRPRITDVRFSTTPNRTRIIFSLNQEIKHSLATLRDPDRVVLDLQDTELSSDLNLLSFTDPIVRKVRTDSLGNGTMRAVFELQDDASSRAFLLKDKEGGRPRLVVEFTATDTRDEADAGTAQPNRLERPLVARKGKRDIVIVLDPGHGGIDPGAIGAGGVKEKDVALSVARQVAREINATPGYKAFLTRNEDRFVGLSRRCAIARNHKADLFISLHADAFHIPSARGASVYCLSERGRRNPVPANQKSLMLGNTLLSAIASTPSLSLHFKTIKQARFAVLKTQEIPSVLVEMAFLSNRQEEMLLRKSSHQASLAKAVTVGAKNFVQKTGLV</sequence>
<keyword evidence="3 5" id="KW-0378">Hydrolase</keyword>
<dbReference type="Gene3D" id="3.40.630.40">
    <property type="entry name" value="Zn-dependent exopeptidases"/>
    <property type="match status" value="1"/>
</dbReference>
<name>A0ABQ0C8I3_9PROT</name>
<dbReference type="InterPro" id="IPR021731">
    <property type="entry name" value="AMIN_dom"/>
</dbReference>
<dbReference type="InterPro" id="IPR050695">
    <property type="entry name" value="N-acetylmuramoyl_amidase_3"/>
</dbReference>